<gene>
    <name evidence="6" type="ORF">DA69_00960</name>
</gene>
<reference evidence="6 7" key="1">
    <citation type="journal article" date="2014" name="Genome Announc.">
        <title>Genome Sequence of a Promising Hydrogen-Producing Facultative Anaerobic Bacterium, Brevundimonas naejangsanensis Strain B1.</title>
        <authorList>
            <person name="Su H."/>
            <person name="Zhang T."/>
            <person name="Bao M."/>
            <person name="Jiang Y."/>
            <person name="Wang Y."/>
            <person name="Tan T."/>
        </authorList>
    </citation>
    <scope>NUCLEOTIDE SEQUENCE [LARGE SCALE GENOMIC DNA]</scope>
    <source>
        <strain evidence="6 7">B1</strain>
    </source>
</reference>
<dbReference type="GO" id="GO:0003700">
    <property type="term" value="F:DNA-binding transcription factor activity"/>
    <property type="evidence" value="ECO:0007669"/>
    <property type="project" value="TreeGrafter"/>
</dbReference>
<dbReference type="STRING" id="588932.DA69_00960"/>
<evidence type="ECO:0000256" key="4">
    <source>
        <dbReference type="PROSITE-ProRule" id="PRU00335"/>
    </source>
</evidence>
<dbReference type="InterPro" id="IPR036271">
    <property type="entry name" value="Tet_transcr_reg_TetR-rel_C_sf"/>
</dbReference>
<dbReference type="OrthoDB" id="9809772at2"/>
<dbReference type="InterPro" id="IPR041479">
    <property type="entry name" value="TetR_CgmR_C"/>
</dbReference>
<dbReference type="PANTHER" id="PTHR30055:SF234">
    <property type="entry name" value="HTH-TYPE TRANSCRIPTIONAL REGULATOR BETI"/>
    <property type="match status" value="1"/>
</dbReference>
<dbReference type="InterPro" id="IPR001647">
    <property type="entry name" value="HTH_TetR"/>
</dbReference>
<dbReference type="KEGG" id="bne:DA69_00960"/>
<dbReference type="EMBL" id="CP015614">
    <property type="protein sequence ID" value="ANF55788.1"/>
    <property type="molecule type" value="Genomic_DNA"/>
</dbReference>
<keyword evidence="2 4" id="KW-0238">DNA-binding</keyword>
<sequence>MDAQPNRRTPEDTRRQIIDAAIELAAEQGAMALTLDAVVGRLPFSKGALLHHFPTKQALLEGVLDHLALEMTTAVLAEAARDPNPYGRNARAYLRTVVNEPATERDVSIGRAVLAACAIEPSLIPRWREAIRSLTVGDPEDPMGRDDALMLRLIADGLWMSDLFDTHEVSLEQRQALLSLLTPGSLLTNGYSEAGANGETGA</sequence>
<feature type="domain" description="HTH tetR-type" evidence="5">
    <location>
        <begin position="11"/>
        <end position="71"/>
    </location>
</feature>
<dbReference type="RefSeq" id="WP_025977890.1">
    <property type="nucleotide sequence ID" value="NZ_CP015614.1"/>
</dbReference>
<dbReference type="GO" id="GO:0000976">
    <property type="term" value="F:transcription cis-regulatory region binding"/>
    <property type="evidence" value="ECO:0007669"/>
    <property type="project" value="TreeGrafter"/>
</dbReference>
<dbReference type="InterPro" id="IPR050109">
    <property type="entry name" value="HTH-type_TetR-like_transc_reg"/>
</dbReference>
<dbReference type="Pfam" id="PF00440">
    <property type="entry name" value="TetR_N"/>
    <property type="match status" value="1"/>
</dbReference>
<dbReference type="SUPFAM" id="SSF48498">
    <property type="entry name" value="Tetracyclin repressor-like, C-terminal domain"/>
    <property type="match status" value="1"/>
</dbReference>
<evidence type="ECO:0000256" key="2">
    <source>
        <dbReference type="ARBA" id="ARBA00023125"/>
    </source>
</evidence>
<dbReference type="InterPro" id="IPR009057">
    <property type="entry name" value="Homeodomain-like_sf"/>
</dbReference>
<name>A0A172Y998_9CAUL</name>
<proteinExistence type="predicted"/>
<evidence type="ECO:0000313" key="7">
    <source>
        <dbReference type="Proteomes" id="UP000077603"/>
    </source>
</evidence>
<keyword evidence="1" id="KW-0805">Transcription regulation</keyword>
<evidence type="ECO:0000256" key="3">
    <source>
        <dbReference type="ARBA" id="ARBA00023163"/>
    </source>
</evidence>
<dbReference type="Pfam" id="PF17937">
    <property type="entry name" value="TetR_C_28"/>
    <property type="match status" value="1"/>
</dbReference>
<dbReference type="PRINTS" id="PR00455">
    <property type="entry name" value="HTHTETR"/>
</dbReference>
<dbReference type="Proteomes" id="UP000077603">
    <property type="component" value="Chromosome"/>
</dbReference>
<accession>A0A172Y998</accession>
<keyword evidence="3" id="KW-0804">Transcription</keyword>
<dbReference type="SUPFAM" id="SSF46689">
    <property type="entry name" value="Homeodomain-like"/>
    <property type="match status" value="1"/>
</dbReference>
<feature type="DNA-binding region" description="H-T-H motif" evidence="4">
    <location>
        <begin position="34"/>
        <end position="53"/>
    </location>
</feature>
<dbReference type="PANTHER" id="PTHR30055">
    <property type="entry name" value="HTH-TYPE TRANSCRIPTIONAL REGULATOR RUTR"/>
    <property type="match status" value="1"/>
</dbReference>
<protein>
    <submittedName>
        <fullName evidence="6">TetR family transcriptional regulator</fullName>
    </submittedName>
</protein>
<dbReference type="AlphaFoldDB" id="A0A172Y998"/>
<keyword evidence="7" id="KW-1185">Reference proteome</keyword>
<evidence type="ECO:0000259" key="5">
    <source>
        <dbReference type="PROSITE" id="PS50977"/>
    </source>
</evidence>
<dbReference type="Gene3D" id="1.10.357.10">
    <property type="entry name" value="Tetracycline Repressor, domain 2"/>
    <property type="match status" value="1"/>
</dbReference>
<dbReference type="eggNOG" id="COG1309">
    <property type="taxonomic scope" value="Bacteria"/>
</dbReference>
<organism evidence="6 7">
    <name type="scientific">Brevundimonas naejangsanensis</name>
    <dbReference type="NCBI Taxonomy" id="588932"/>
    <lineage>
        <taxon>Bacteria</taxon>
        <taxon>Pseudomonadati</taxon>
        <taxon>Pseudomonadota</taxon>
        <taxon>Alphaproteobacteria</taxon>
        <taxon>Caulobacterales</taxon>
        <taxon>Caulobacteraceae</taxon>
        <taxon>Brevundimonas</taxon>
    </lineage>
</organism>
<evidence type="ECO:0000313" key="6">
    <source>
        <dbReference type="EMBL" id="ANF55788.1"/>
    </source>
</evidence>
<evidence type="ECO:0000256" key="1">
    <source>
        <dbReference type="ARBA" id="ARBA00023015"/>
    </source>
</evidence>
<dbReference type="PROSITE" id="PS50977">
    <property type="entry name" value="HTH_TETR_2"/>
    <property type="match status" value="1"/>
</dbReference>